<dbReference type="SUPFAM" id="SSF102114">
    <property type="entry name" value="Radical SAM enzymes"/>
    <property type="match status" value="1"/>
</dbReference>
<evidence type="ECO:0000256" key="3">
    <source>
        <dbReference type="ARBA" id="ARBA00022691"/>
    </source>
</evidence>
<evidence type="ECO:0000313" key="13">
    <source>
        <dbReference type="Proteomes" id="UP000051373"/>
    </source>
</evidence>
<dbReference type="PANTHER" id="PTHR30538:SF1">
    <property type="entry name" value="L-LYSINE 2,3-AMINOMUTASE"/>
    <property type="match status" value="1"/>
</dbReference>
<feature type="binding site" evidence="9">
    <location>
        <position position="177"/>
    </location>
    <ligand>
        <name>[4Fe-4S] cluster</name>
        <dbReference type="ChEBI" id="CHEBI:49883"/>
        <note>4Fe-4S-S-AdoMet</note>
    </ligand>
</feature>
<keyword evidence="6" id="KW-0408">Iron</keyword>
<keyword evidence="5 10" id="KW-0663">Pyridoxal phosphate</keyword>
<feature type="domain" description="Radical SAM core" evidence="11">
    <location>
        <begin position="163"/>
        <end position="374"/>
    </location>
</feature>
<dbReference type="GO" id="GO:0046872">
    <property type="term" value="F:metal ion binding"/>
    <property type="evidence" value="ECO:0007669"/>
    <property type="project" value="UniProtKB-KW"/>
</dbReference>
<dbReference type="SFLD" id="SFLDG01070">
    <property type="entry name" value="PLP-dependent"/>
    <property type="match status" value="1"/>
</dbReference>
<evidence type="ECO:0000256" key="10">
    <source>
        <dbReference type="PIRSR" id="PIRSR603739-50"/>
    </source>
</evidence>
<dbReference type="InterPro" id="IPR058240">
    <property type="entry name" value="rSAM_sf"/>
</dbReference>
<protein>
    <submittedName>
        <fullName evidence="12">Glutamate 2,3-aminomutase</fullName>
    </submittedName>
</protein>
<keyword evidence="7 9" id="KW-0411">Iron-sulfur</keyword>
<comment type="caution">
    <text evidence="12">The sequence shown here is derived from an EMBL/GenBank/DDBJ whole genome shotgun (WGS) entry which is preliminary data.</text>
</comment>
<dbReference type="PIRSF" id="PIRSF004911">
    <property type="entry name" value="DUF160"/>
    <property type="match status" value="1"/>
</dbReference>
<dbReference type="InterPro" id="IPR007197">
    <property type="entry name" value="rSAM"/>
</dbReference>
<evidence type="ECO:0000256" key="5">
    <source>
        <dbReference type="ARBA" id="ARBA00022898"/>
    </source>
</evidence>
<evidence type="ECO:0000256" key="4">
    <source>
        <dbReference type="ARBA" id="ARBA00022723"/>
    </source>
</evidence>
<dbReference type="InterPro" id="IPR003739">
    <property type="entry name" value="Lys_aminomutase/Glu_NH3_mut"/>
</dbReference>
<feature type="modified residue" description="N6-(pyridoxal phosphate)lysine" evidence="10">
    <location>
        <position position="389"/>
    </location>
</feature>
<dbReference type="AlphaFoldDB" id="A0A0S8FMX5"/>
<dbReference type="Pfam" id="PF12544">
    <property type="entry name" value="LAM_C"/>
    <property type="match status" value="1"/>
</dbReference>
<dbReference type="Gene3D" id="6.10.140.1170">
    <property type="match status" value="1"/>
</dbReference>
<evidence type="ECO:0000256" key="7">
    <source>
        <dbReference type="ARBA" id="ARBA00023014"/>
    </source>
</evidence>
<evidence type="ECO:0000256" key="8">
    <source>
        <dbReference type="ARBA" id="ARBA00023235"/>
    </source>
</evidence>
<feature type="binding site" evidence="9">
    <location>
        <position position="184"/>
    </location>
    <ligand>
        <name>[4Fe-4S] cluster</name>
        <dbReference type="ChEBI" id="CHEBI:49883"/>
        <note>4Fe-4S-S-AdoMet</note>
    </ligand>
</feature>
<dbReference type="InterPro" id="IPR025895">
    <property type="entry name" value="LAM_C_dom"/>
</dbReference>
<sequence length="425" mass="48972">MSVVNDPGSPMYVPEANRRIARERAEQHVKLIKDFLEIRDRISTGMKAWDRIIERKERILKVLEATDEDWNDYRWHLTHGITSTETLSRIIDLSPEAIVDIEKTTSLYRWQISPYYASLMDPKDRDCPIFKQAVPTIKEYLDTKTVEEPYALAYNSPAPLITRLYADRIIINVTNMCATFCRHCLRKKDIDLKDMVYPREDVRAALDYVAQCPEIRDVLITGGDALVLPDDYLDWILTELEKIPHVEIKRLGSRMIATLPQRITSDLCDVFLRHKPLYLNTQFNHPLEVTPEAEAAVDRLINAGVLVGNQSVLLKGINNDKHVMKKLVHELLRIRIRPYYIFNCKKLKGIRHFRAPVADGLNILENLRGYTSGLGVPTFIITAPEGKGKTPLAPTYLLNYNRNGKLLFRTWAGEVCEYEDELLEP</sequence>
<dbReference type="InterPro" id="IPR013785">
    <property type="entry name" value="Aldolase_TIM"/>
</dbReference>
<dbReference type="SFLD" id="SFLDS00029">
    <property type="entry name" value="Radical_SAM"/>
    <property type="match status" value="1"/>
</dbReference>
<dbReference type="STRING" id="1703779.AMJ83_11640"/>
<dbReference type="GO" id="GO:0016853">
    <property type="term" value="F:isomerase activity"/>
    <property type="evidence" value="ECO:0007669"/>
    <property type="project" value="UniProtKB-KW"/>
</dbReference>
<evidence type="ECO:0000259" key="11">
    <source>
        <dbReference type="PROSITE" id="PS51918"/>
    </source>
</evidence>
<evidence type="ECO:0000313" key="12">
    <source>
        <dbReference type="EMBL" id="KPK62096.1"/>
    </source>
</evidence>
<gene>
    <name evidence="12" type="ORF">AMJ83_11640</name>
</gene>
<evidence type="ECO:0000256" key="9">
    <source>
        <dbReference type="PIRSR" id="PIRSR004911-1"/>
    </source>
</evidence>
<evidence type="ECO:0000256" key="1">
    <source>
        <dbReference type="ARBA" id="ARBA00001933"/>
    </source>
</evidence>
<accession>A0A0S8FMX5</accession>
<keyword evidence="8" id="KW-0413">Isomerase</keyword>
<dbReference type="GO" id="GO:0051539">
    <property type="term" value="F:4 iron, 4 sulfur cluster binding"/>
    <property type="evidence" value="ECO:0007669"/>
    <property type="project" value="UniProtKB-KW"/>
</dbReference>
<keyword evidence="3" id="KW-0949">S-adenosyl-L-methionine</keyword>
<proteinExistence type="predicted"/>
<dbReference type="NCBIfam" id="TIGR00238">
    <property type="entry name" value="KamA family radical SAM protein"/>
    <property type="match status" value="1"/>
</dbReference>
<evidence type="ECO:0000256" key="6">
    <source>
        <dbReference type="ARBA" id="ARBA00023004"/>
    </source>
</evidence>
<dbReference type="PATRIC" id="fig|1703779.3.peg.2124"/>
<keyword evidence="4 9" id="KW-0479">Metal-binding</keyword>
<comment type="cofactor">
    <cofactor evidence="1 10">
        <name>pyridoxal 5'-phosphate</name>
        <dbReference type="ChEBI" id="CHEBI:597326"/>
    </cofactor>
</comment>
<evidence type="ECO:0000256" key="2">
    <source>
        <dbReference type="ARBA" id="ARBA00022485"/>
    </source>
</evidence>
<dbReference type="Gene3D" id="3.20.20.70">
    <property type="entry name" value="Aldolase class I"/>
    <property type="match status" value="1"/>
</dbReference>
<dbReference type="Pfam" id="PF04055">
    <property type="entry name" value="Radical_SAM"/>
    <property type="match status" value="1"/>
</dbReference>
<dbReference type="PANTHER" id="PTHR30538">
    <property type="entry name" value="LYSINE 2,3-AMINOMUTASE-RELATED"/>
    <property type="match status" value="1"/>
</dbReference>
<keyword evidence="2 9" id="KW-0004">4Fe-4S</keyword>
<dbReference type="EMBL" id="LJUJ01000054">
    <property type="protein sequence ID" value="KPK62096.1"/>
    <property type="molecule type" value="Genomic_DNA"/>
</dbReference>
<organism evidence="12 13">
    <name type="scientific">candidate division WOR_3 bacterium SM23_42</name>
    <dbReference type="NCBI Taxonomy" id="1703779"/>
    <lineage>
        <taxon>Bacteria</taxon>
        <taxon>Bacteria division WOR-3</taxon>
    </lineage>
</organism>
<reference evidence="12 13" key="1">
    <citation type="journal article" date="2015" name="Microbiome">
        <title>Genomic resolution of linkages in carbon, nitrogen, and sulfur cycling among widespread estuary sediment bacteria.</title>
        <authorList>
            <person name="Baker B.J."/>
            <person name="Lazar C.S."/>
            <person name="Teske A.P."/>
            <person name="Dick G.J."/>
        </authorList>
    </citation>
    <scope>NUCLEOTIDE SEQUENCE [LARGE SCALE GENOMIC DNA]</scope>
    <source>
        <strain evidence="12">SM23_42</strain>
    </source>
</reference>
<dbReference type="PROSITE" id="PS51918">
    <property type="entry name" value="RADICAL_SAM"/>
    <property type="match status" value="1"/>
</dbReference>
<dbReference type="Proteomes" id="UP000051373">
    <property type="component" value="Unassembled WGS sequence"/>
</dbReference>
<name>A0A0S8FMX5_UNCW3</name>
<feature type="binding site" evidence="9">
    <location>
        <position position="181"/>
    </location>
    <ligand>
        <name>[4Fe-4S] cluster</name>
        <dbReference type="ChEBI" id="CHEBI:49883"/>
        <note>4Fe-4S-S-AdoMet</note>
    </ligand>
</feature>